<dbReference type="AlphaFoldDB" id="A0A7G2IYT3"/>
<name>A0A7G2IYT3_CITFR</name>
<dbReference type="Proteomes" id="UP000019194">
    <property type="component" value="Unassembled WGS sequence"/>
</dbReference>
<protein>
    <submittedName>
        <fullName evidence="1">Uncharacterized protein</fullName>
    </submittedName>
</protein>
<sequence length="39" mass="4706">MTLNIIFCSHKYEVKHAMLKLTFLVNKFLTSTRNYKSRQ</sequence>
<dbReference type="EMBL" id="CBWP010000088">
    <property type="protein sequence ID" value="CDL41752.1"/>
    <property type="molecule type" value="Genomic_DNA"/>
</dbReference>
<comment type="caution">
    <text evidence="1">The sequence shown here is derived from an EMBL/GenBank/DDBJ whole genome shotgun (WGS) entry which is preliminary data.</text>
</comment>
<reference evidence="1 2" key="1">
    <citation type="submission" date="2013-10" db="EMBL/GenBank/DDBJ databases">
        <title>Antibiotic resistance diversity of beta-lactamase producers in the General Hospital Vienna.</title>
        <authorList>
            <person name="Barisic I."/>
            <person name="Mitteregger D."/>
            <person name="Hirschl A.M."/>
            <person name="Noehammer C."/>
            <person name="Wiesinger-Mayr H."/>
        </authorList>
    </citation>
    <scope>NUCLEOTIDE SEQUENCE [LARGE SCALE GENOMIC DNA]</scope>
    <source>
        <strain evidence="1 2">ISC11</strain>
    </source>
</reference>
<proteinExistence type="predicted"/>
<organism evidence="1 2">
    <name type="scientific">Citrobacter freundii</name>
    <dbReference type="NCBI Taxonomy" id="546"/>
    <lineage>
        <taxon>Bacteria</taxon>
        <taxon>Pseudomonadati</taxon>
        <taxon>Pseudomonadota</taxon>
        <taxon>Gammaproteobacteria</taxon>
        <taxon>Enterobacterales</taxon>
        <taxon>Enterobacteriaceae</taxon>
        <taxon>Citrobacter</taxon>
        <taxon>Citrobacter freundii complex</taxon>
    </lineage>
</organism>
<evidence type="ECO:0000313" key="2">
    <source>
        <dbReference type="Proteomes" id="UP000019194"/>
    </source>
</evidence>
<accession>A0A7G2IYT3</accession>
<evidence type="ECO:0000313" key="1">
    <source>
        <dbReference type="EMBL" id="CDL41752.1"/>
    </source>
</evidence>